<feature type="binding site" evidence="4">
    <location>
        <position position="92"/>
    </location>
    <ligand>
        <name>a divalent metal cation</name>
        <dbReference type="ChEBI" id="CHEBI:60240"/>
        <label>1</label>
    </ligand>
</feature>
<feature type="binding site" evidence="4">
    <location>
        <position position="154"/>
    </location>
    <ligand>
        <name>a divalent metal cation</name>
        <dbReference type="ChEBI" id="CHEBI:60240"/>
        <label>2</label>
    </ligand>
</feature>
<feature type="binding site" evidence="4">
    <location>
        <position position="7"/>
    </location>
    <ligand>
        <name>a divalent metal cation</name>
        <dbReference type="ChEBI" id="CHEBI:60240"/>
        <label>1</label>
    </ligand>
</feature>
<evidence type="ECO:0000256" key="2">
    <source>
        <dbReference type="ARBA" id="ARBA00022723"/>
    </source>
</evidence>
<sequence length="266" mass="29308">MIDTHCHLDFPIFDTDRDAVLQRSRDAGVHHWLIPAVTLQGLLRMQPLQAAGISMAVGLHPMFMADHPSDPDHAVALLEPWLERLSAVAIGEVGLDYWHKPDDAARAAQKGLLDAQIQLAKRHQLPLILHIRKAQDDVLALLRKRHFAYGGIVHAYSGSAQQAAQFIKLGFKLGLGGVMTWPGSRKVRGMAQQLPLESFVLESDAPDLPTHQRAGERNEPACVAEVAQELALLRQEPLERIIQMTGQSLQQVLPKMAGLPKSGVDE</sequence>
<keyword evidence="2 4" id="KW-0479">Metal-binding</keyword>
<dbReference type="GO" id="GO:0016788">
    <property type="term" value="F:hydrolase activity, acting on ester bonds"/>
    <property type="evidence" value="ECO:0007669"/>
    <property type="project" value="InterPro"/>
</dbReference>
<dbReference type="PANTHER" id="PTHR46124">
    <property type="entry name" value="D-AMINOACYL-TRNA DEACYLASE"/>
    <property type="match status" value="1"/>
</dbReference>
<dbReference type="CDD" id="cd01310">
    <property type="entry name" value="TatD_DNAse"/>
    <property type="match status" value="1"/>
</dbReference>
<dbReference type="InterPro" id="IPR032466">
    <property type="entry name" value="Metal_Hydrolase"/>
</dbReference>
<evidence type="ECO:0000256" key="4">
    <source>
        <dbReference type="PIRSR" id="PIRSR005902-1"/>
    </source>
</evidence>
<proteinExistence type="inferred from homology"/>
<dbReference type="PROSITE" id="PS01137">
    <property type="entry name" value="TATD_1"/>
    <property type="match status" value="1"/>
</dbReference>
<comment type="similarity">
    <text evidence="1">Belongs to the metallo-dependent hydrolases superfamily. TatD-type hydrolase family.</text>
</comment>
<feature type="binding site" evidence="4">
    <location>
        <position position="5"/>
    </location>
    <ligand>
        <name>a divalent metal cation</name>
        <dbReference type="ChEBI" id="CHEBI:60240"/>
        <label>1</label>
    </ligand>
</feature>
<feature type="binding site" evidence="4">
    <location>
        <position position="204"/>
    </location>
    <ligand>
        <name>a divalent metal cation</name>
        <dbReference type="ChEBI" id="CHEBI:60240"/>
        <label>1</label>
    </ligand>
</feature>
<dbReference type="InterPro" id="IPR018228">
    <property type="entry name" value="DNase_TatD-rel_CS"/>
</dbReference>
<evidence type="ECO:0000256" key="1">
    <source>
        <dbReference type="ARBA" id="ARBA00009275"/>
    </source>
</evidence>
<protein>
    <submittedName>
        <fullName evidence="5">Putative Mg-dependent DNase. Uncharacterized deoxyribonuclease yjjV</fullName>
        <ecNumber evidence="5">3.1.21.-</ecNumber>
    </submittedName>
</protein>
<keyword evidence="3 5" id="KW-0378">Hydrolase</keyword>
<dbReference type="AlphaFoldDB" id="A0A1S7LE14"/>
<evidence type="ECO:0000256" key="3">
    <source>
        <dbReference type="ARBA" id="ARBA00022801"/>
    </source>
</evidence>
<dbReference type="InterPro" id="IPR001130">
    <property type="entry name" value="TatD-like"/>
</dbReference>
<dbReference type="PANTHER" id="PTHR46124:SF3">
    <property type="entry name" value="HYDROLASE"/>
    <property type="match status" value="1"/>
</dbReference>
<dbReference type="EC" id="3.1.21.-" evidence="5"/>
<dbReference type="Gene3D" id="3.20.20.140">
    <property type="entry name" value="Metal-dependent hydrolases"/>
    <property type="match status" value="1"/>
</dbReference>
<gene>
    <name evidence="5" type="ORF">MAGMO_0967</name>
</gene>
<dbReference type="PROSITE" id="PS01090">
    <property type="entry name" value="TATD_2"/>
    <property type="match status" value="1"/>
</dbReference>
<dbReference type="FunFam" id="3.20.20.140:FF:000005">
    <property type="entry name" value="TatD family hydrolase"/>
    <property type="match status" value="1"/>
</dbReference>
<reference evidence="5" key="1">
    <citation type="submission" date="2015-04" db="EMBL/GenBank/DDBJ databases">
        <authorList>
            <person name="Syromyatnikov M.Y."/>
            <person name="Popov V.N."/>
        </authorList>
    </citation>
    <scope>NUCLEOTIDE SEQUENCE</scope>
    <source>
        <strain evidence="5">MO-1</strain>
    </source>
</reference>
<organism evidence="5">
    <name type="scientific">Magnetococcus massalia (strain MO-1)</name>
    <dbReference type="NCBI Taxonomy" id="451514"/>
    <lineage>
        <taxon>Bacteria</taxon>
        <taxon>Pseudomonadati</taxon>
        <taxon>Pseudomonadota</taxon>
        <taxon>Magnetococcia</taxon>
        <taxon>Magnetococcales</taxon>
        <taxon>Magnetococcaceae</taxon>
        <taxon>Magnetococcus</taxon>
    </lineage>
</organism>
<dbReference type="EMBL" id="LO017727">
    <property type="protein sequence ID" value="CRH05165.1"/>
    <property type="molecule type" value="Genomic_DNA"/>
</dbReference>
<dbReference type="Pfam" id="PF01026">
    <property type="entry name" value="TatD_DNase"/>
    <property type="match status" value="1"/>
</dbReference>
<dbReference type="SUPFAM" id="SSF51556">
    <property type="entry name" value="Metallo-dependent hydrolases"/>
    <property type="match status" value="1"/>
</dbReference>
<dbReference type="PIRSF" id="PIRSF005902">
    <property type="entry name" value="DNase_TatD"/>
    <property type="match status" value="1"/>
</dbReference>
<dbReference type="GO" id="GO:0046872">
    <property type="term" value="F:metal ion binding"/>
    <property type="evidence" value="ECO:0007669"/>
    <property type="project" value="UniProtKB-KW"/>
</dbReference>
<feature type="binding site" evidence="4">
    <location>
        <position position="130"/>
    </location>
    <ligand>
        <name>a divalent metal cation</name>
        <dbReference type="ChEBI" id="CHEBI:60240"/>
        <label>2</label>
    </ligand>
</feature>
<dbReference type="GO" id="GO:0005829">
    <property type="term" value="C:cytosol"/>
    <property type="evidence" value="ECO:0007669"/>
    <property type="project" value="TreeGrafter"/>
</dbReference>
<accession>A0A1S7LE14</accession>
<evidence type="ECO:0000313" key="5">
    <source>
        <dbReference type="EMBL" id="CRH05165.1"/>
    </source>
</evidence>
<name>A0A1S7LE14_MAGMO</name>